<dbReference type="Proteomes" id="UP000559256">
    <property type="component" value="Unassembled WGS sequence"/>
</dbReference>
<dbReference type="EMBL" id="JAACJM010000014">
    <property type="protein sequence ID" value="KAF5368869.1"/>
    <property type="molecule type" value="Genomic_DNA"/>
</dbReference>
<proteinExistence type="predicted"/>
<organism evidence="1 2">
    <name type="scientific">Tetrapyrgos nigripes</name>
    <dbReference type="NCBI Taxonomy" id="182062"/>
    <lineage>
        <taxon>Eukaryota</taxon>
        <taxon>Fungi</taxon>
        <taxon>Dikarya</taxon>
        <taxon>Basidiomycota</taxon>
        <taxon>Agaricomycotina</taxon>
        <taxon>Agaricomycetes</taxon>
        <taxon>Agaricomycetidae</taxon>
        <taxon>Agaricales</taxon>
        <taxon>Marasmiineae</taxon>
        <taxon>Marasmiaceae</taxon>
        <taxon>Tetrapyrgos</taxon>
    </lineage>
</organism>
<evidence type="ECO:0000313" key="1">
    <source>
        <dbReference type="EMBL" id="KAF5368869.1"/>
    </source>
</evidence>
<reference evidence="1 2" key="1">
    <citation type="journal article" date="2020" name="ISME J.">
        <title>Uncovering the hidden diversity of litter-decomposition mechanisms in mushroom-forming fungi.</title>
        <authorList>
            <person name="Floudas D."/>
            <person name="Bentzer J."/>
            <person name="Ahren D."/>
            <person name="Johansson T."/>
            <person name="Persson P."/>
            <person name="Tunlid A."/>
        </authorList>
    </citation>
    <scope>NUCLEOTIDE SEQUENCE [LARGE SCALE GENOMIC DNA]</scope>
    <source>
        <strain evidence="1 2">CBS 291.85</strain>
    </source>
</reference>
<dbReference type="OrthoDB" id="10580011at2759"/>
<gene>
    <name evidence="1" type="ORF">D9758_002835</name>
</gene>
<dbReference type="AlphaFoldDB" id="A0A8H5GPK4"/>
<comment type="caution">
    <text evidence="1">The sequence shown here is derived from an EMBL/GenBank/DDBJ whole genome shotgun (WGS) entry which is preliminary data.</text>
</comment>
<sequence length="493" mass="56333">MATRTKRSRYLVCPEAISSLKPKKRAFGSVTFTNGSSPLEHLPDELLSHIAEYCSEYWHFITPTKFQAIVKDTHTLQSSSTLYSLSMVNKRLRRIYLPWLFRTVCFKFYFQEEDPSDEIQGTRNLLHQYVDFAKHIRFVHFATDGYSDDHRRRMLPLVLDVLHTCLILKWITLPRFFAMSQWEDQVELLDAVNNHPSTQLRIVYPCARVLLPRPGVSSLPPVCALDLSRVTLAEGAIDFRDRSLFPIIQAVTDRGVHVEDIASYDDSPGTKAWRSLTYPRLRIVHGWIVSESCQWPELEEFIDRHPQLEEIRMRGLTQENVPWLAAVPWARFVADLPKECIIDILHVGRKGGQWGIIYAGITLRHEDDEGEQVSTTTPVEVQNSGTSEAWRICEQDKKVLRKLGEVLPANIATLSLKCQHPRMSCLMEGKTFRVDSEGKLVEPEKHISDVSEIVLVGSGCKLFERSTQLVGALISGRTACGHPYLHRSLSKDK</sequence>
<keyword evidence="2" id="KW-1185">Reference proteome</keyword>
<accession>A0A8H5GPK4</accession>
<protein>
    <submittedName>
        <fullName evidence="1">Uncharacterized protein</fullName>
    </submittedName>
</protein>
<evidence type="ECO:0000313" key="2">
    <source>
        <dbReference type="Proteomes" id="UP000559256"/>
    </source>
</evidence>
<name>A0A8H5GPK4_9AGAR</name>